<keyword evidence="11 13" id="KW-0234">DNA repair</keyword>
<comment type="function">
    <text evidence="13">DNA polymerase involved in damage-induced mutagenesis and translesion synthesis (TLS). It is not the major replicative DNA polymerase.</text>
</comment>
<dbReference type="InterPro" id="IPR011708">
    <property type="entry name" value="DNA_pol3_alpha_NTPase_dom"/>
</dbReference>
<evidence type="ECO:0000256" key="1">
    <source>
        <dbReference type="ARBA" id="ARBA00004496"/>
    </source>
</evidence>
<dbReference type="InterPro" id="IPR016195">
    <property type="entry name" value="Pol/histidinol_Pase-like"/>
</dbReference>
<dbReference type="InterPro" id="IPR029460">
    <property type="entry name" value="DNAPol_HHH"/>
</dbReference>
<evidence type="ECO:0000256" key="9">
    <source>
        <dbReference type="ARBA" id="ARBA00022763"/>
    </source>
</evidence>
<dbReference type="GO" id="GO:0003676">
    <property type="term" value="F:nucleic acid binding"/>
    <property type="evidence" value="ECO:0007669"/>
    <property type="project" value="InterPro"/>
</dbReference>
<comment type="caution">
    <text evidence="15">The sequence shown here is derived from an EMBL/GenBank/DDBJ whole genome shotgun (WGS) entry which is preliminary data.</text>
</comment>
<dbReference type="Pfam" id="PF02811">
    <property type="entry name" value="PHP"/>
    <property type="match status" value="1"/>
</dbReference>
<reference evidence="15 16" key="1">
    <citation type="submission" date="2018-08" db="EMBL/GenBank/DDBJ databases">
        <title>Whole Genome Sequence of the Moderate Halophilic Marine Bacterium Marinobacter litoralis Sw-45.</title>
        <authorList>
            <person name="Musa H."/>
        </authorList>
    </citation>
    <scope>NUCLEOTIDE SEQUENCE [LARGE SCALE GENOMIC DNA]</scope>
    <source>
        <strain evidence="15 16">Sw-45</strain>
    </source>
</reference>
<dbReference type="GO" id="GO:0005737">
    <property type="term" value="C:cytoplasm"/>
    <property type="evidence" value="ECO:0007669"/>
    <property type="project" value="UniProtKB-SubCell"/>
</dbReference>
<evidence type="ECO:0000256" key="4">
    <source>
        <dbReference type="ARBA" id="ARBA00017273"/>
    </source>
</evidence>
<dbReference type="EC" id="2.7.7.7" evidence="3 13"/>
<evidence type="ECO:0000256" key="13">
    <source>
        <dbReference type="HAMAP-Rule" id="MF_01902"/>
    </source>
</evidence>
<keyword evidence="5 13" id="KW-0963">Cytoplasm</keyword>
<dbReference type="InterPro" id="IPR004365">
    <property type="entry name" value="NA-bd_OB_tRNA"/>
</dbReference>
<dbReference type="InterPro" id="IPR040982">
    <property type="entry name" value="DNA_pol3_finger"/>
</dbReference>
<comment type="similarity">
    <text evidence="2 13">Belongs to the DNA polymerase type-C family. DnaE2 subfamily.</text>
</comment>
<dbReference type="PANTHER" id="PTHR32294">
    <property type="entry name" value="DNA POLYMERASE III SUBUNIT ALPHA"/>
    <property type="match status" value="1"/>
</dbReference>
<keyword evidence="10 13" id="KW-0239">DNA-directed DNA polymerase</keyword>
<dbReference type="InterPro" id="IPR004013">
    <property type="entry name" value="PHP_dom"/>
</dbReference>
<dbReference type="NCBIfam" id="NF004225">
    <property type="entry name" value="PRK05672.1"/>
    <property type="match status" value="1"/>
</dbReference>
<evidence type="ECO:0000313" key="16">
    <source>
        <dbReference type="Proteomes" id="UP000265903"/>
    </source>
</evidence>
<evidence type="ECO:0000256" key="7">
    <source>
        <dbReference type="ARBA" id="ARBA00022695"/>
    </source>
</evidence>
<sequence length="1038" mass="116234">MATGYAELFCFSNFTFLTGASHPQELAERALELGYSAIAITDACSVAGIPRAWAALKDSPVKLITGSWFELDDAPTGSSIPRFILLAKDRQGYGQLCKLITTGRRRAEKGQYQLFARDVETHELDHCLCLWLPPTRESATLSEASTCGEWLLRVFDQRLRVAASRTLEVGEEQQLARIRELADHLRCPVVATGEVHMHSRDRQPLQDVLTALRNHRTLESAGHCLFQNGERYLRPLPVLQKLFPENWLRETVQVASACQFQPGSLRYEYPPDLVPANETPAGLLKRLTQEGERRRYPNGTPLKVQALIRKELGLISEMKYEHYFLTIHDIVAFARSQGILCQGRGSAANSAVCYCLGITEVNPAKVELLFERFISKDRDEPPDIDVDFEHQRREEVIQYIYQRYGRERAALAATVIRYRPRSAIRDAGKALGFDAALVEKLLDGIDWRDKATNWRQQILDKGLTQNPQVANQFFTLVNTLLGFPRHLSQHVGGFVISAGPLSELVPVENAAMQDRTVIQWDKDDLESLGLMKVDVLALGMLTAIRKALALISTAKGEPFAIQDIPQEDPDTYAMLQKGDSIGVFQVESRAQINMLPRLKPETYYDLVIEVAIVRPGPIQGDMVHPYLRRKHGLEPVEFPNDAIRQVLERTLGVPIFQEQVIKLAMVAAGFSAGEADKLRRAMAAWKSDGDLSPFRDKLINGMLERGHDPEFAERLYQQICGFGGYGFPESHAASFALLVYVSAWIKRHHPAAFYCALLNSQPMGFYSPSQLVQDARRHAVTVLPPDVNFSNWEHTLEGPNQHLRLGLRIVQGLSRHGGQSVHENRPTQGYRSASELRTTAKLNQRDMELLAGANAMAGFTSDRHQAYWQLLEYEEPSALFAQETEADYQPQPCNQLPTPTEGQNVLADYRSQGLTLQRHPLVLLREQGHLQHCLTAEQLKSTRPGIPVQVAGLVTGRQRPGSAAGVTFVTLEDETGNVNIVVWLATARQQRKPLLTARLLHVKGVVEKEGDIVHVMAGKLSDLSHLINTLPVSSRDFQ</sequence>
<dbReference type="GO" id="GO:0008408">
    <property type="term" value="F:3'-5' exonuclease activity"/>
    <property type="evidence" value="ECO:0007669"/>
    <property type="project" value="InterPro"/>
</dbReference>
<evidence type="ECO:0000256" key="2">
    <source>
        <dbReference type="ARBA" id="ARBA00007391"/>
    </source>
</evidence>
<evidence type="ECO:0000256" key="11">
    <source>
        <dbReference type="ARBA" id="ARBA00023204"/>
    </source>
</evidence>
<dbReference type="SUPFAM" id="SSF89550">
    <property type="entry name" value="PHP domain-like"/>
    <property type="match status" value="1"/>
</dbReference>
<name>A0A3M2RAF8_9GAMM</name>
<dbReference type="InterPro" id="IPR023073">
    <property type="entry name" value="DnaE2"/>
</dbReference>
<keyword evidence="16" id="KW-1185">Reference proteome</keyword>
<dbReference type="GO" id="GO:0006281">
    <property type="term" value="P:DNA repair"/>
    <property type="evidence" value="ECO:0007669"/>
    <property type="project" value="UniProtKB-UniRule"/>
</dbReference>
<evidence type="ECO:0000256" key="10">
    <source>
        <dbReference type="ARBA" id="ARBA00022932"/>
    </source>
</evidence>
<dbReference type="Proteomes" id="UP000265903">
    <property type="component" value="Unassembled WGS sequence"/>
</dbReference>
<dbReference type="Gene3D" id="1.10.150.870">
    <property type="match status" value="1"/>
</dbReference>
<dbReference type="Pfam" id="PF01336">
    <property type="entry name" value="tRNA_anti-codon"/>
    <property type="match status" value="1"/>
</dbReference>
<evidence type="ECO:0000313" key="15">
    <source>
        <dbReference type="EMBL" id="RMJ02104.1"/>
    </source>
</evidence>
<dbReference type="NCBIfam" id="TIGR00594">
    <property type="entry name" value="polc"/>
    <property type="match status" value="1"/>
</dbReference>
<dbReference type="Pfam" id="PF07733">
    <property type="entry name" value="DNA_pol3_alpha"/>
    <property type="match status" value="1"/>
</dbReference>
<dbReference type="CDD" id="cd07434">
    <property type="entry name" value="PHP_PolIIIA_DnaE2"/>
    <property type="match status" value="1"/>
</dbReference>
<evidence type="ECO:0000256" key="3">
    <source>
        <dbReference type="ARBA" id="ARBA00012417"/>
    </source>
</evidence>
<evidence type="ECO:0000256" key="5">
    <source>
        <dbReference type="ARBA" id="ARBA00022490"/>
    </source>
</evidence>
<feature type="domain" description="Polymerase/histidinol phosphatase N-terminal" evidence="14">
    <location>
        <begin position="6"/>
        <end position="73"/>
    </location>
</feature>
<dbReference type="AlphaFoldDB" id="A0A3M2RAF8"/>
<dbReference type="GO" id="GO:0006260">
    <property type="term" value="P:DNA replication"/>
    <property type="evidence" value="ECO:0007669"/>
    <property type="project" value="UniProtKB-KW"/>
</dbReference>
<keyword evidence="6 13" id="KW-0808">Transferase</keyword>
<accession>A0A3M2RAF8</accession>
<evidence type="ECO:0000256" key="6">
    <source>
        <dbReference type="ARBA" id="ARBA00022679"/>
    </source>
</evidence>
<dbReference type="Pfam" id="PF14579">
    <property type="entry name" value="HHH_6"/>
    <property type="match status" value="1"/>
</dbReference>
<dbReference type="PANTHER" id="PTHR32294:SF4">
    <property type="entry name" value="ERROR-PRONE DNA POLYMERASE"/>
    <property type="match status" value="1"/>
</dbReference>
<comment type="catalytic activity">
    <reaction evidence="12 13">
        <text>DNA(n) + a 2'-deoxyribonucleoside 5'-triphosphate = DNA(n+1) + diphosphate</text>
        <dbReference type="Rhea" id="RHEA:22508"/>
        <dbReference type="Rhea" id="RHEA-COMP:17339"/>
        <dbReference type="Rhea" id="RHEA-COMP:17340"/>
        <dbReference type="ChEBI" id="CHEBI:33019"/>
        <dbReference type="ChEBI" id="CHEBI:61560"/>
        <dbReference type="ChEBI" id="CHEBI:173112"/>
        <dbReference type="EC" id="2.7.7.7"/>
    </reaction>
</comment>
<evidence type="ECO:0000259" key="14">
    <source>
        <dbReference type="SMART" id="SM00481"/>
    </source>
</evidence>
<dbReference type="EMBL" id="QMDL01000004">
    <property type="protein sequence ID" value="RMJ02104.1"/>
    <property type="molecule type" value="Genomic_DNA"/>
</dbReference>
<keyword evidence="9 13" id="KW-0227">DNA damage</keyword>
<proteinExistence type="inferred from homology"/>
<dbReference type="HAMAP" id="MF_01902">
    <property type="entry name" value="DNApol_error_prone"/>
    <property type="match status" value="1"/>
</dbReference>
<dbReference type="InterPro" id="IPR004805">
    <property type="entry name" value="DnaE2/DnaE/PolC"/>
</dbReference>
<evidence type="ECO:0000256" key="8">
    <source>
        <dbReference type="ARBA" id="ARBA00022705"/>
    </source>
</evidence>
<dbReference type="InterPro" id="IPR003141">
    <property type="entry name" value="Pol/His_phosphatase_N"/>
</dbReference>
<gene>
    <name evidence="13 15" type="primary">dnaE2</name>
    <name evidence="15" type="ORF">DOQ08_02897</name>
</gene>
<keyword evidence="8 13" id="KW-0235">DNA replication</keyword>
<evidence type="ECO:0000256" key="12">
    <source>
        <dbReference type="ARBA" id="ARBA00049244"/>
    </source>
</evidence>
<dbReference type="GO" id="GO:0003887">
    <property type="term" value="F:DNA-directed DNA polymerase activity"/>
    <property type="evidence" value="ECO:0007669"/>
    <property type="project" value="UniProtKB-UniRule"/>
</dbReference>
<keyword evidence="7 13" id="KW-0548">Nucleotidyltransferase</keyword>
<protein>
    <recommendedName>
        <fullName evidence="4 13">Error-prone DNA polymerase</fullName>
        <ecNumber evidence="3 13">2.7.7.7</ecNumber>
    </recommendedName>
</protein>
<comment type="subcellular location">
    <subcellularLocation>
        <location evidence="1 13">Cytoplasm</location>
    </subcellularLocation>
</comment>
<dbReference type="Pfam" id="PF17657">
    <property type="entry name" value="DNA_pol3_finger"/>
    <property type="match status" value="1"/>
</dbReference>
<dbReference type="Gene3D" id="3.20.20.140">
    <property type="entry name" value="Metal-dependent hydrolases"/>
    <property type="match status" value="1"/>
</dbReference>
<dbReference type="OrthoDB" id="9803237at2"/>
<dbReference type="SMART" id="SM00481">
    <property type="entry name" value="POLIIIAc"/>
    <property type="match status" value="1"/>
</dbReference>
<organism evidence="15 16">
    <name type="scientific">Marinobacter litoralis</name>
    <dbReference type="NCBI Taxonomy" id="187981"/>
    <lineage>
        <taxon>Bacteria</taxon>
        <taxon>Pseudomonadati</taxon>
        <taxon>Pseudomonadota</taxon>
        <taxon>Gammaproteobacteria</taxon>
        <taxon>Pseudomonadales</taxon>
        <taxon>Marinobacteraceae</taxon>
        <taxon>Marinobacter</taxon>
    </lineage>
</organism>
<dbReference type="CDD" id="cd04485">
    <property type="entry name" value="DnaE_OBF"/>
    <property type="match status" value="1"/>
</dbReference>